<dbReference type="Gene3D" id="3.40.50.10150">
    <property type="entry name" value="B12-dependent dehydatase associated subunit"/>
    <property type="match status" value="1"/>
</dbReference>
<protein>
    <submittedName>
        <fullName evidence="1">Propanediol dehydratase reactivation factor small subunit</fullName>
    </submittedName>
</protein>
<proteinExistence type="predicted"/>
<reference evidence="2" key="1">
    <citation type="submission" date="2017-02" db="EMBL/GenBank/DDBJ databases">
        <authorList>
            <person name="Dridi B."/>
        </authorList>
    </citation>
    <scope>NUCLEOTIDE SEQUENCE [LARGE SCALE GENOMIC DNA]</scope>
    <source>
        <strain evidence="2">bH819</strain>
    </source>
</reference>
<evidence type="ECO:0000313" key="1">
    <source>
        <dbReference type="EMBL" id="SLM86444.1"/>
    </source>
</evidence>
<accession>A0A1X6WQ63</accession>
<dbReference type="InterPro" id="IPR009192">
    <property type="entry name" value="Diol/glycerol_deHydtase_re_ssu"/>
</dbReference>
<organism evidence="1 2">
    <name type="scientific">Vagococcus fluvialis bH819</name>
    <dbReference type="NCBI Taxonomy" id="1255619"/>
    <lineage>
        <taxon>Bacteria</taxon>
        <taxon>Bacillati</taxon>
        <taxon>Bacillota</taxon>
        <taxon>Bacilli</taxon>
        <taxon>Lactobacillales</taxon>
        <taxon>Enterococcaceae</taxon>
        <taxon>Vagococcus</taxon>
    </lineage>
</organism>
<keyword evidence="2" id="KW-1185">Reference proteome</keyword>
<dbReference type="Pfam" id="PF02288">
    <property type="entry name" value="Dehydratase_MU"/>
    <property type="match status" value="1"/>
</dbReference>
<gene>
    <name evidence="1" type="ORF">FM121_10155</name>
</gene>
<evidence type="ECO:0000313" key="2">
    <source>
        <dbReference type="Proteomes" id="UP000195918"/>
    </source>
</evidence>
<dbReference type="AlphaFoldDB" id="A0A1X6WQ63"/>
<dbReference type="OrthoDB" id="308037at2"/>
<dbReference type="Proteomes" id="UP000195918">
    <property type="component" value="Unassembled WGS sequence"/>
</dbReference>
<dbReference type="InterPro" id="IPR010254">
    <property type="entry name" value="B12-dep_deHydtase_bsu"/>
</dbReference>
<sequence length="109" mass="12327">MVSRPTIYITKMTPSIDIKYLLYGMEEEGIPSEIRGTTQKELIKAAYEQALKSPLAVGIAIDEKQAVLHYKNLPEEEPLFMVENKRETMMTLGKNAARLVKGIPFKLDV</sequence>
<dbReference type="SUPFAM" id="SSF52968">
    <property type="entry name" value="B12-dependent dehydatase associated subunit"/>
    <property type="match status" value="1"/>
</dbReference>
<name>A0A1X6WQ63_9ENTE</name>
<dbReference type="EMBL" id="FWFD01000015">
    <property type="protein sequence ID" value="SLM86444.1"/>
    <property type="molecule type" value="Genomic_DNA"/>
</dbReference>
<dbReference type="PIRSF" id="PIRSF011503">
    <property type="entry name" value="DdrB_PduH"/>
    <property type="match status" value="1"/>
</dbReference>
<dbReference type="InterPro" id="IPR003208">
    <property type="entry name" value="Dehydtase/Dehydtase_re"/>
</dbReference>